<accession>A0ABX5PWW6</accession>
<evidence type="ECO:0000256" key="1">
    <source>
        <dbReference type="SAM" id="MobiDB-lite"/>
    </source>
</evidence>
<organism evidence="2 3">
    <name type="scientific">Nonlabens dokdonensis</name>
    <dbReference type="NCBI Taxonomy" id="328515"/>
    <lineage>
        <taxon>Bacteria</taxon>
        <taxon>Pseudomonadati</taxon>
        <taxon>Bacteroidota</taxon>
        <taxon>Flavobacteriia</taxon>
        <taxon>Flavobacteriales</taxon>
        <taxon>Flavobacteriaceae</taxon>
        <taxon>Nonlabens</taxon>
    </lineage>
</organism>
<protein>
    <recommendedName>
        <fullName evidence="4">Lipoprotein</fullName>
    </recommendedName>
</protein>
<evidence type="ECO:0008006" key="4">
    <source>
        <dbReference type="Google" id="ProtNLM"/>
    </source>
</evidence>
<dbReference type="EMBL" id="QKZR01000003">
    <property type="protein sequence ID" value="PZX39688.1"/>
    <property type="molecule type" value="Genomic_DNA"/>
</dbReference>
<proteinExistence type="predicted"/>
<keyword evidence="3" id="KW-1185">Reference proteome</keyword>
<dbReference type="Proteomes" id="UP000248584">
    <property type="component" value="Unassembled WGS sequence"/>
</dbReference>
<evidence type="ECO:0000313" key="3">
    <source>
        <dbReference type="Proteomes" id="UP000248584"/>
    </source>
</evidence>
<dbReference type="RefSeq" id="WP_015363275.1">
    <property type="nucleotide sequence ID" value="NZ_QKZR01000003.1"/>
</dbReference>
<feature type="compositionally biased region" description="Basic and acidic residues" evidence="1">
    <location>
        <begin position="174"/>
        <end position="185"/>
    </location>
</feature>
<reference evidence="2 3" key="1">
    <citation type="submission" date="2018-06" db="EMBL/GenBank/DDBJ databases">
        <title>Genomic Encyclopedia of Archaeal and Bacterial Type Strains, Phase II (KMG-II): from individual species to whole genera.</title>
        <authorList>
            <person name="Goeker M."/>
        </authorList>
    </citation>
    <scope>NUCLEOTIDE SEQUENCE [LARGE SCALE GENOMIC DNA]</scope>
    <source>
        <strain evidence="2 3">DSM 17205</strain>
    </source>
</reference>
<dbReference type="PROSITE" id="PS51257">
    <property type="entry name" value="PROKAR_LIPOPROTEIN"/>
    <property type="match status" value="1"/>
</dbReference>
<comment type="caution">
    <text evidence="2">The sequence shown here is derived from an EMBL/GenBank/DDBJ whole genome shotgun (WGS) entry which is preliminary data.</text>
</comment>
<name>A0ABX5PWW6_9FLAO</name>
<feature type="region of interest" description="Disordered" evidence="1">
    <location>
        <begin position="170"/>
        <end position="195"/>
    </location>
</feature>
<gene>
    <name evidence="2" type="ORF">LX97_02042</name>
</gene>
<sequence length="209" mass="23872">MKTKILLPLLCIILFSSCKENPDNENTINDNEKIIEKSTEDKSLKFLHDPISSNIPIFNIVLDQKNQSKEYLIDQEYEVYLQVNWELDSNNNKYIATSGTLRTDKPSIRLIGLNYCNETRVLTYFYDKSDNGGNQIEISAFNHNWLTFKDSKDDVFRFDITNLVSYSTEPCNTTHEHKENSENSHKGFGLEGPAHDATATGGLILSKLP</sequence>
<evidence type="ECO:0000313" key="2">
    <source>
        <dbReference type="EMBL" id="PZX39688.1"/>
    </source>
</evidence>